<evidence type="ECO:0000313" key="1">
    <source>
        <dbReference type="EMBL" id="MFD1236192.1"/>
    </source>
</evidence>
<reference evidence="2" key="1">
    <citation type="journal article" date="2019" name="Int. J. Syst. Evol. Microbiol.">
        <title>The Global Catalogue of Microorganisms (GCM) 10K type strain sequencing project: providing services to taxonomists for standard genome sequencing and annotation.</title>
        <authorList>
            <consortium name="The Broad Institute Genomics Platform"/>
            <consortium name="The Broad Institute Genome Sequencing Center for Infectious Disease"/>
            <person name="Wu L."/>
            <person name="Ma J."/>
        </authorList>
    </citation>
    <scope>NUCLEOTIDE SEQUENCE [LARGE SCALE GENOMIC DNA]</scope>
    <source>
        <strain evidence="2">CCUG 49018</strain>
    </source>
</reference>
<dbReference type="Proteomes" id="UP001597182">
    <property type="component" value="Unassembled WGS sequence"/>
</dbReference>
<dbReference type="EMBL" id="JBHTMB010000208">
    <property type="protein sequence ID" value="MFD1236192.1"/>
    <property type="molecule type" value="Genomic_DNA"/>
</dbReference>
<organism evidence="1 2">
    <name type="scientific">Pseudonocardia benzenivorans</name>
    <dbReference type="NCBI Taxonomy" id="228005"/>
    <lineage>
        <taxon>Bacteria</taxon>
        <taxon>Bacillati</taxon>
        <taxon>Actinomycetota</taxon>
        <taxon>Actinomycetes</taxon>
        <taxon>Pseudonocardiales</taxon>
        <taxon>Pseudonocardiaceae</taxon>
        <taxon>Pseudonocardia</taxon>
    </lineage>
</organism>
<gene>
    <name evidence="1" type="ORF">ACFQ34_23115</name>
</gene>
<evidence type="ECO:0000313" key="2">
    <source>
        <dbReference type="Proteomes" id="UP001597182"/>
    </source>
</evidence>
<keyword evidence="2" id="KW-1185">Reference proteome</keyword>
<protein>
    <recommendedName>
        <fullName evidence="3">Small CPxCG-related zinc finger protein</fullName>
    </recommendedName>
</protein>
<dbReference type="RefSeq" id="WP_339124807.1">
    <property type="nucleotide sequence ID" value="NZ_BAABKS010000100.1"/>
</dbReference>
<sequence>MTDERPQVGFCPHCGRLLDVGAFVQEYWTAQSRVFHLWCRACRFTADVVPVERMLGHEPAH</sequence>
<comment type="caution">
    <text evidence="1">The sequence shown here is derived from an EMBL/GenBank/DDBJ whole genome shotgun (WGS) entry which is preliminary data.</text>
</comment>
<accession>A0ABW3VM98</accession>
<proteinExistence type="predicted"/>
<name>A0ABW3VM98_9PSEU</name>
<evidence type="ECO:0008006" key="3">
    <source>
        <dbReference type="Google" id="ProtNLM"/>
    </source>
</evidence>